<organism evidence="2">
    <name type="scientific">marine metagenome</name>
    <dbReference type="NCBI Taxonomy" id="408172"/>
    <lineage>
        <taxon>unclassified sequences</taxon>
        <taxon>metagenomes</taxon>
        <taxon>ecological metagenomes</taxon>
    </lineage>
</organism>
<gene>
    <name evidence="2" type="ORF">METZ01_LOCUS392701</name>
</gene>
<accession>A0A382V098</accession>
<feature type="compositionally biased region" description="Basic residues" evidence="1">
    <location>
        <begin position="11"/>
        <end position="23"/>
    </location>
</feature>
<name>A0A382V098_9ZZZZ</name>
<feature type="region of interest" description="Disordered" evidence="1">
    <location>
        <begin position="1"/>
        <end position="34"/>
    </location>
</feature>
<protein>
    <submittedName>
        <fullName evidence="2">Uncharacterized protein</fullName>
    </submittedName>
</protein>
<dbReference type="AlphaFoldDB" id="A0A382V098"/>
<evidence type="ECO:0000256" key="1">
    <source>
        <dbReference type="SAM" id="MobiDB-lite"/>
    </source>
</evidence>
<sequence>MVLRPFQTALGKRRRSLSSRSRRGGCLPSKDSAQ</sequence>
<proteinExistence type="predicted"/>
<reference evidence="2" key="1">
    <citation type="submission" date="2018-05" db="EMBL/GenBank/DDBJ databases">
        <authorList>
            <person name="Lanie J.A."/>
            <person name="Ng W.-L."/>
            <person name="Kazmierczak K.M."/>
            <person name="Andrzejewski T.M."/>
            <person name="Davidsen T.M."/>
            <person name="Wayne K.J."/>
            <person name="Tettelin H."/>
            <person name="Glass J.I."/>
            <person name="Rusch D."/>
            <person name="Podicherti R."/>
            <person name="Tsui H.-C.T."/>
            <person name="Winkler M.E."/>
        </authorList>
    </citation>
    <scope>NUCLEOTIDE SEQUENCE</scope>
</reference>
<dbReference type="EMBL" id="UINC01148137">
    <property type="protein sequence ID" value="SVD39847.1"/>
    <property type="molecule type" value="Genomic_DNA"/>
</dbReference>
<feature type="non-terminal residue" evidence="2">
    <location>
        <position position="34"/>
    </location>
</feature>
<evidence type="ECO:0000313" key="2">
    <source>
        <dbReference type="EMBL" id="SVD39847.1"/>
    </source>
</evidence>